<accession>A0AAE0KYQ2</accession>
<dbReference type="PANTHER" id="PTHR24559:SF444">
    <property type="entry name" value="REVERSE TRANSCRIPTASE DOMAIN-CONTAINING PROTEIN"/>
    <property type="match status" value="1"/>
</dbReference>
<sequence length="1180" mass="131757">MSHGQGPGEPDATFICQWKRQLAQSQRALSSSSLVPWLGCRKLSQHVTEDDSWAFIGDYATTYIYATHGKSVIRPKNTGMTTDRSKLRRLQQEVEMLQKYPSGEVAGILIWDRGQRVFCVQPEAVKQHIDLMEATLDHGGFDNSRELVEELQFPHWYETSGTWRYQILRYLQRVDMDTLREDLHKFWQRCGHLKTPLELVTLAAKGPAKFYPVDDGEGGGEVFTDNTSAHEYLHRTPGRRGGPVLFQLGRCYDRRGLSCHNDISASMTRQYNKTIACAQNDWHLPLGGQTEGKSKDLKEAIGLAYEGVARFDTQVVYRCVALLKHSVESGTAHVLCCRETPSAKPVYYIFEDSSRPSEEDTLQFTDDYLQNERRKFTGLTYVTKLRSPPWVANVLLLLEKRLRAPTSAAVVEEERDAHMAHRPDHTDGEVEDMRQDAVNRFTEALSPGSVVVGWCKDCFANTPHALKGYTGEATHNTFSIPLKDESKAVYQRPRKYSPGKQEIIDIHCKELLEYGFIEPASKYCRHASNVVVAGKKDHASGLWTQKRFCVDLRGINRHSLKDSTLPHRPEELYQKHCTVAYVDDIVIYTDTTAEQHLKDVEEVLQILANAGIRLHSGVGEFCEKSFCDSLCFALAGNPPIGVEATPDRDADAVELEVLPSDLRATTVVDFIRAGDALQGQQWIMVCGFPCQDLSPAGTLKGLAGRHSKLFYEVVRLLSTLQQLQRQRSPGCILENVSPLAHRPGTKIRDEVFPYIAGVIGQPGLFDAARAGSYAHRLRAYWSNLFQNYQVRSVMSKVVRSKDRFVSSIICEGWQPRPVVRSDRTPYYMVNVVGEPLRVLPTIMATQGSRAFRAPRLGTVVRSAGADSEEEAREVNLDEKSRAMGYSASELRMANGLSDDELASILGLAMDRRAMELLLAVAEASRKRLPHSEESPVAGNSPGQPIAVDNNWADHARSDPQQRHALLAKWVGNSNAYTQQVAKTMSHHDWEERLQTMCSRGQKGVRGLGASGQRSGNGDQPSLDSAEPSDADPEATLDLTLSPSSSQPATSGDISDLEDSQRSLNFTQQLMERQLAAARSESNRSVLTTVTEGVEPTPLKPIQEENHLELLLTIQKQQRHRLRPILEGNEAVAAPANVTNAPAAPREEEPTSFTQNSEPEYSSGEEEEDEIVLQPLRSYPL</sequence>
<dbReference type="GO" id="GO:0032259">
    <property type="term" value="P:methylation"/>
    <property type="evidence" value="ECO:0007669"/>
    <property type="project" value="UniProtKB-KW"/>
</dbReference>
<name>A0AAE0KYQ2_9CHLO</name>
<evidence type="ECO:0000256" key="2">
    <source>
        <dbReference type="ARBA" id="ARBA00022679"/>
    </source>
</evidence>
<dbReference type="SUPFAM" id="SSF53335">
    <property type="entry name" value="S-adenosyl-L-methionine-dependent methyltransferases"/>
    <property type="match status" value="1"/>
</dbReference>
<dbReference type="InterPro" id="IPR043128">
    <property type="entry name" value="Rev_trsase/Diguanyl_cyclase"/>
</dbReference>
<feature type="compositionally biased region" description="Polar residues" evidence="3">
    <location>
        <begin position="1038"/>
        <end position="1052"/>
    </location>
</feature>
<dbReference type="GO" id="GO:0008168">
    <property type="term" value="F:methyltransferase activity"/>
    <property type="evidence" value="ECO:0007669"/>
    <property type="project" value="UniProtKB-KW"/>
</dbReference>
<keyword evidence="2" id="KW-0808">Transferase</keyword>
<dbReference type="InterPro" id="IPR043502">
    <property type="entry name" value="DNA/RNA_pol_sf"/>
</dbReference>
<keyword evidence="5" id="KW-1185">Reference proteome</keyword>
<feature type="compositionally biased region" description="Polar residues" evidence="3">
    <location>
        <begin position="1011"/>
        <end position="1022"/>
    </location>
</feature>
<evidence type="ECO:0000256" key="3">
    <source>
        <dbReference type="SAM" id="MobiDB-lite"/>
    </source>
</evidence>
<dbReference type="EMBL" id="LGRX02013930">
    <property type="protein sequence ID" value="KAK3265414.1"/>
    <property type="molecule type" value="Genomic_DNA"/>
</dbReference>
<evidence type="ECO:0000256" key="1">
    <source>
        <dbReference type="ARBA" id="ARBA00022603"/>
    </source>
</evidence>
<protein>
    <submittedName>
        <fullName evidence="4">Uncharacterized protein</fullName>
    </submittedName>
</protein>
<feature type="region of interest" description="Disordered" evidence="3">
    <location>
        <begin position="1002"/>
        <end position="1057"/>
    </location>
</feature>
<comment type="caution">
    <text evidence="4">The sequence shown here is derived from an EMBL/GenBank/DDBJ whole genome shotgun (WGS) entry which is preliminary data.</text>
</comment>
<organism evidence="4 5">
    <name type="scientific">Cymbomonas tetramitiformis</name>
    <dbReference type="NCBI Taxonomy" id="36881"/>
    <lineage>
        <taxon>Eukaryota</taxon>
        <taxon>Viridiplantae</taxon>
        <taxon>Chlorophyta</taxon>
        <taxon>Pyramimonadophyceae</taxon>
        <taxon>Pyramimonadales</taxon>
        <taxon>Pyramimonadaceae</taxon>
        <taxon>Cymbomonas</taxon>
    </lineage>
</organism>
<feature type="region of interest" description="Disordered" evidence="3">
    <location>
        <begin position="927"/>
        <end position="950"/>
    </location>
</feature>
<feature type="compositionally biased region" description="Low complexity" evidence="3">
    <location>
        <begin position="1133"/>
        <end position="1143"/>
    </location>
</feature>
<keyword evidence="1" id="KW-0489">Methyltransferase</keyword>
<dbReference type="Pfam" id="PF00145">
    <property type="entry name" value="DNA_methylase"/>
    <property type="match status" value="1"/>
</dbReference>
<dbReference type="SUPFAM" id="SSF56672">
    <property type="entry name" value="DNA/RNA polymerases"/>
    <property type="match status" value="1"/>
</dbReference>
<dbReference type="InterPro" id="IPR029063">
    <property type="entry name" value="SAM-dependent_MTases_sf"/>
</dbReference>
<dbReference type="InterPro" id="IPR053134">
    <property type="entry name" value="RNA-dir_DNA_polymerase"/>
</dbReference>
<dbReference type="Gene3D" id="3.40.50.150">
    <property type="entry name" value="Vaccinia Virus protein VP39"/>
    <property type="match status" value="1"/>
</dbReference>
<proteinExistence type="predicted"/>
<evidence type="ECO:0000313" key="5">
    <source>
        <dbReference type="Proteomes" id="UP001190700"/>
    </source>
</evidence>
<dbReference type="PANTHER" id="PTHR24559">
    <property type="entry name" value="TRANSPOSON TY3-I GAG-POL POLYPROTEIN"/>
    <property type="match status" value="1"/>
</dbReference>
<gene>
    <name evidence="4" type="ORF">CYMTET_25899</name>
</gene>
<dbReference type="Gene3D" id="3.30.70.270">
    <property type="match status" value="2"/>
</dbReference>
<feature type="region of interest" description="Disordered" evidence="3">
    <location>
        <begin position="1133"/>
        <end position="1180"/>
    </location>
</feature>
<evidence type="ECO:0000313" key="4">
    <source>
        <dbReference type="EMBL" id="KAK3265414.1"/>
    </source>
</evidence>
<dbReference type="Gene3D" id="3.10.10.10">
    <property type="entry name" value="HIV Type 1 Reverse Transcriptase, subunit A, domain 1"/>
    <property type="match status" value="1"/>
</dbReference>
<dbReference type="AlphaFoldDB" id="A0AAE0KYQ2"/>
<dbReference type="Proteomes" id="UP001190700">
    <property type="component" value="Unassembled WGS sequence"/>
</dbReference>
<dbReference type="InterPro" id="IPR001525">
    <property type="entry name" value="C5_MeTfrase"/>
</dbReference>
<reference evidence="4 5" key="1">
    <citation type="journal article" date="2015" name="Genome Biol. Evol.">
        <title>Comparative Genomics of a Bacterivorous Green Alga Reveals Evolutionary Causalities and Consequences of Phago-Mixotrophic Mode of Nutrition.</title>
        <authorList>
            <person name="Burns J.A."/>
            <person name="Paasch A."/>
            <person name="Narechania A."/>
            <person name="Kim E."/>
        </authorList>
    </citation>
    <scope>NUCLEOTIDE SEQUENCE [LARGE SCALE GENOMIC DNA]</scope>
    <source>
        <strain evidence="4 5">PLY_AMNH</strain>
    </source>
</reference>